<reference evidence="1" key="1">
    <citation type="submission" date="2022-04" db="EMBL/GenBank/DDBJ databases">
        <title>Genome of the entomopathogenic fungus Entomophthora muscae.</title>
        <authorList>
            <person name="Elya C."/>
            <person name="Lovett B.R."/>
            <person name="Lee E."/>
            <person name="Macias A.M."/>
            <person name="Hajek A.E."/>
            <person name="De Bivort B.L."/>
            <person name="Kasson M.T."/>
            <person name="De Fine Licht H.H."/>
            <person name="Stajich J.E."/>
        </authorList>
    </citation>
    <scope>NUCLEOTIDE SEQUENCE</scope>
    <source>
        <strain evidence="1">Berkeley</strain>
    </source>
</reference>
<name>A0ACC2SYP4_9FUNG</name>
<evidence type="ECO:0000313" key="2">
    <source>
        <dbReference type="Proteomes" id="UP001165960"/>
    </source>
</evidence>
<protein>
    <submittedName>
        <fullName evidence="1">Uncharacterized protein</fullName>
    </submittedName>
</protein>
<evidence type="ECO:0000313" key="1">
    <source>
        <dbReference type="EMBL" id="KAJ9067423.1"/>
    </source>
</evidence>
<gene>
    <name evidence="1" type="ORF">DSO57_1039250</name>
</gene>
<comment type="caution">
    <text evidence="1">The sequence shown here is derived from an EMBL/GenBank/DDBJ whole genome shotgun (WGS) entry which is preliminary data.</text>
</comment>
<proteinExistence type="predicted"/>
<sequence length="203" mass="23574">MKIQEMKPSEFDAKYAKHQNKLNKDGQSSSKKLVDDIPESEKWRIIKESGILDKMKKKDEPADSTDYSQPPPDDFIFDAIIYTIPFTSLYVMMDNLVQKQYGEESSLHYTAWTFVRMFPALLLLIYLSNRFRTNRFSKMSMFLVGISCGVKLMTLMRGRPILLDMKKAPGLAVLWTYTVFQLDFVPCLISVVIPAVFYFYQSK</sequence>
<dbReference type="EMBL" id="QTSX02004168">
    <property type="protein sequence ID" value="KAJ9067423.1"/>
    <property type="molecule type" value="Genomic_DNA"/>
</dbReference>
<keyword evidence="2" id="KW-1185">Reference proteome</keyword>
<dbReference type="Proteomes" id="UP001165960">
    <property type="component" value="Unassembled WGS sequence"/>
</dbReference>
<accession>A0ACC2SYP4</accession>
<organism evidence="1 2">
    <name type="scientific">Entomophthora muscae</name>
    <dbReference type="NCBI Taxonomy" id="34485"/>
    <lineage>
        <taxon>Eukaryota</taxon>
        <taxon>Fungi</taxon>
        <taxon>Fungi incertae sedis</taxon>
        <taxon>Zoopagomycota</taxon>
        <taxon>Entomophthoromycotina</taxon>
        <taxon>Entomophthoromycetes</taxon>
        <taxon>Entomophthorales</taxon>
        <taxon>Entomophthoraceae</taxon>
        <taxon>Entomophthora</taxon>
    </lineage>
</organism>